<organism evidence="4 5">
    <name type="scientific">Skeletonema marinoi</name>
    <dbReference type="NCBI Taxonomy" id="267567"/>
    <lineage>
        <taxon>Eukaryota</taxon>
        <taxon>Sar</taxon>
        <taxon>Stramenopiles</taxon>
        <taxon>Ochrophyta</taxon>
        <taxon>Bacillariophyta</taxon>
        <taxon>Coscinodiscophyceae</taxon>
        <taxon>Thalassiosirophycidae</taxon>
        <taxon>Thalassiosirales</taxon>
        <taxon>Skeletonemataceae</taxon>
        <taxon>Skeletonema</taxon>
        <taxon>Skeletonema marinoi-dohrnii complex</taxon>
    </lineage>
</organism>
<dbReference type="AlphaFoldDB" id="A0AAD8YAS7"/>
<dbReference type="Proteomes" id="UP001224775">
    <property type="component" value="Unassembled WGS sequence"/>
</dbReference>
<dbReference type="PANTHER" id="PTHR24320">
    <property type="entry name" value="RETINOL DEHYDROGENASE"/>
    <property type="match status" value="1"/>
</dbReference>
<feature type="signal peptide" evidence="3">
    <location>
        <begin position="1"/>
        <end position="24"/>
    </location>
</feature>
<sequence>MTLTGYIWTLLLLLYSHLLKSIGATEIVMLPTKHYYYAVTGANAGLGLESVRQLASLHDAPPCNRDTSCSDEDATAIIGVTIFLLCRNPVSAQQAIDSLTASKNEYPTNVSFTYVPFDSSDRSSVKTAIETLSQSITDRHIMNGLLLNAGGFTSDRNGTLTKSGTTIIAETNLIGHAVLVDGLIQSKKLQQGSRVIFSGSEAGMGEPFAIKWGNDLDYYINILTGKAYKTKKNKNKYTPQDGYGHIKGMIAFYTAAMARRHGDIYFAAVSPGSTKDTYLMDQGSFPNALKYVFKGFICLSGQHGVDVGAGRYIDALVDNNGGRDGWGYESGTFVCSKKGYIGEVCDATELKKGKPFGEQPKQDLVYEAVQSFC</sequence>
<proteinExistence type="inferred from homology"/>
<evidence type="ECO:0000256" key="3">
    <source>
        <dbReference type="SAM" id="SignalP"/>
    </source>
</evidence>
<name>A0AAD8YAS7_9STRA</name>
<comment type="similarity">
    <text evidence="1">Belongs to the short-chain dehydrogenases/reductases (SDR) family.</text>
</comment>
<evidence type="ECO:0000313" key="4">
    <source>
        <dbReference type="EMBL" id="KAK1742697.1"/>
    </source>
</evidence>
<dbReference type="PANTHER" id="PTHR24320:SF148">
    <property type="entry name" value="NAD(P)-BINDING ROSSMANN-FOLD SUPERFAMILY PROTEIN"/>
    <property type="match status" value="1"/>
</dbReference>
<gene>
    <name evidence="4" type="ORF">QTG54_006294</name>
</gene>
<protein>
    <submittedName>
        <fullName evidence="4">Uncharacterized protein</fullName>
    </submittedName>
</protein>
<dbReference type="InterPro" id="IPR036291">
    <property type="entry name" value="NAD(P)-bd_dom_sf"/>
</dbReference>
<dbReference type="Gene3D" id="3.40.50.720">
    <property type="entry name" value="NAD(P)-binding Rossmann-like Domain"/>
    <property type="match status" value="1"/>
</dbReference>
<keyword evidence="5" id="KW-1185">Reference proteome</keyword>
<evidence type="ECO:0000256" key="1">
    <source>
        <dbReference type="ARBA" id="ARBA00006484"/>
    </source>
</evidence>
<evidence type="ECO:0000313" key="5">
    <source>
        <dbReference type="Proteomes" id="UP001224775"/>
    </source>
</evidence>
<comment type="caution">
    <text evidence="4">The sequence shown here is derived from an EMBL/GenBank/DDBJ whole genome shotgun (WGS) entry which is preliminary data.</text>
</comment>
<keyword evidence="2" id="KW-0560">Oxidoreductase</keyword>
<evidence type="ECO:0000256" key="2">
    <source>
        <dbReference type="ARBA" id="ARBA00023002"/>
    </source>
</evidence>
<keyword evidence="3" id="KW-0732">Signal</keyword>
<dbReference type="SUPFAM" id="SSF51735">
    <property type="entry name" value="NAD(P)-binding Rossmann-fold domains"/>
    <property type="match status" value="1"/>
</dbReference>
<reference evidence="4" key="1">
    <citation type="submission" date="2023-06" db="EMBL/GenBank/DDBJ databases">
        <title>Survivors Of The Sea: Transcriptome response of Skeletonema marinoi to long-term dormancy.</title>
        <authorList>
            <person name="Pinder M.I.M."/>
            <person name="Kourtchenko O."/>
            <person name="Robertson E.K."/>
            <person name="Larsson T."/>
            <person name="Maumus F."/>
            <person name="Osuna-Cruz C.M."/>
            <person name="Vancaester E."/>
            <person name="Stenow R."/>
            <person name="Vandepoele K."/>
            <person name="Ploug H."/>
            <person name="Bruchert V."/>
            <person name="Godhe A."/>
            <person name="Topel M."/>
        </authorList>
    </citation>
    <scope>NUCLEOTIDE SEQUENCE</scope>
    <source>
        <strain evidence="4">R05AC</strain>
    </source>
</reference>
<dbReference type="GO" id="GO:0016491">
    <property type="term" value="F:oxidoreductase activity"/>
    <property type="evidence" value="ECO:0007669"/>
    <property type="project" value="UniProtKB-KW"/>
</dbReference>
<accession>A0AAD8YAS7</accession>
<dbReference type="EMBL" id="JATAAI010000010">
    <property type="protein sequence ID" value="KAK1742697.1"/>
    <property type="molecule type" value="Genomic_DNA"/>
</dbReference>
<feature type="chain" id="PRO_5042173862" evidence="3">
    <location>
        <begin position="25"/>
        <end position="373"/>
    </location>
</feature>